<name>A0A0F9IJB6_9ZZZZ</name>
<protein>
    <submittedName>
        <fullName evidence="2">Uncharacterized protein</fullName>
    </submittedName>
</protein>
<dbReference type="AlphaFoldDB" id="A0A0F9IJB6"/>
<dbReference type="EMBL" id="LAZR01019066">
    <property type="protein sequence ID" value="KKL93915.1"/>
    <property type="molecule type" value="Genomic_DNA"/>
</dbReference>
<proteinExistence type="predicted"/>
<evidence type="ECO:0000313" key="2">
    <source>
        <dbReference type="EMBL" id="KKL93915.1"/>
    </source>
</evidence>
<accession>A0A0F9IJB6</accession>
<sequence length="30" mass="3331">MADETTTNYTLTKPEVDASQGTWGKKLNDD</sequence>
<organism evidence="2">
    <name type="scientific">marine sediment metagenome</name>
    <dbReference type="NCBI Taxonomy" id="412755"/>
    <lineage>
        <taxon>unclassified sequences</taxon>
        <taxon>metagenomes</taxon>
        <taxon>ecological metagenomes</taxon>
    </lineage>
</organism>
<evidence type="ECO:0000256" key="1">
    <source>
        <dbReference type="SAM" id="MobiDB-lite"/>
    </source>
</evidence>
<feature type="non-terminal residue" evidence="2">
    <location>
        <position position="30"/>
    </location>
</feature>
<feature type="compositionally biased region" description="Polar residues" evidence="1">
    <location>
        <begin position="1"/>
        <end position="11"/>
    </location>
</feature>
<comment type="caution">
    <text evidence="2">The sequence shown here is derived from an EMBL/GenBank/DDBJ whole genome shotgun (WGS) entry which is preliminary data.</text>
</comment>
<reference evidence="2" key="1">
    <citation type="journal article" date="2015" name="Nature">
        <title>Complex archaea that bridge the gap between prokaryotes and eukaryotes.</title>
        <authorList>
            <person name="Spang A."/>
            <person name="Saw J.H."/>
            <person name="Jorgensen S.L."/>
            <person name="Zaremba-Niedzwiedzka K."/>
            <person name="Martijn J."/>
            <person name="Lind A.E."/>
            <person name="van Eijk R."/>
            <person name="Schleper C."/>
            <person name="Guy L."/>
            <person name="Ettema T.J."/>
        </authorList>
    </citation>
    <scope>NUCLEOTIDE SEQUENCE</scope>
</reference>
<gene>
    <name evidence="2" type="ORF">LCGC14_1869970</name>
</gene>
<feature type="region of interest" description="Disordered" evidence="1">
    <location>
        <begin position="1"/>
        <end position="30"/>
    </location>
</feature>